<evidence type="ECO:0000313" key="2">
    <source>
        <dbReference type="EMBL" id="CAH1965902.1"/>
    </source>
</evidence>
<dbReference type="OrthoDB" id="436262at2759"/>
<keyword evidence="1" id="KW-0472">Membrane</keyword>
<reference evidence="2" key="1">
    <citation type="submission" date="2022-03" db="EMBL/GenBank/DDBJ databases">
        <authorList>
            <person name="Sayadi A."/>
        </authorList>
    </citation>
    <scope>NUCLEOTIDE SEQUENCE</scope>
</reference>
<proteinExistence type="predicted"/>
<dbReference type="Proteomes" id="UP001152888">
    <property type="component" value="Unassembled WGS sequence"/>
</dbReference>
<keyword evidence="1" id="KW-0812">Transmembrane</keyword>
<keyword evidence="3" id="KW-1185">Reference proteome</keyword>
<organism evidence="2 3">
    <name type="scientific">Acanthoscelides obtectus</name>
    <name type="common">Bean weevil</name>
    <name type="synonym">Bruchus obtectus</name>
    <dbReference type="NCBI Taxonomy" id="200917"/>
    <lineage>
        <taxon>Eukaryota</taxon>
        <taxon>Metazoa</taxon>
        <taxon>Ecdysozoa</taxon>
        <taxon>Arthropoda</taxon>
        <taxon>Hexapoda</taxon>
        <taxon>Insecta</taxon>
        <taxon>Pterygota</taxon>
        <taxon>Neoptera</taxon>
        <taxon>Endopterygota</taxon>
        <taxon>Coleoptera</taxon>
        <taxon>Polyphaga</taxon>
        <taxon>Cucujiformia</taxon>
        <taxon>Chrysomeloidea</taxon>
        <taxon>Chrysomelidae</taxon>
        <taxon>Bruchinae</taxon>
        <taxon>Bruchini</taxon>
        <taxon>Acanthoscelides</taxon>
    </lineage>
</organism>
<feature type="transmembrane region" description="Helical" evidence="1">
    <location>
        <begin position="32"/>
        <end position="51"/>
    </location>
</feature>
<evidence type="ECO:0000256" key="1">
    <source>
        <dbReference type="SAM" id="Phobius"/>
    </source>
</evidence>
<keyword evidence="1" id="KW-1133">Transmembrane helix</keyword>
<sequence length="89" mass="10429">MSQFVVDLSESLEGDFRKLVQVLPDNTSLMETHYYILFVTSLGNLKFVLILPHYTSLTKGHYYIFSIKFLRLREIGTFLILEKETYGFV</sequence>
<name>A0A9P0P297_ACAOB</name>
<accession>A0A9P0P297</accession>
<dbReference type="EMBL" id="CAKOFQ010006729">
    <property type="protein sequence ID" value="CAH1965902.1"/>
    <property type="molecule type" value="Genomic_DNA"/>
</dbReference>
<dbReference type="AlphaFoldDB" id="A0A9P0P297"/>
<evidence type="ECO:0000313" key="3">
    <source>
        <dbReference type="Proteomes" id="UP001152888"/>
    </source>
</evidence>
<comment type="caution">
    <text evidence="2">The sequence shown here is derived from an EMBL/GenBank/DDBJ whole genome shotgun (WGS) entry which is preliminary data.</text>
</comment>
<gene>
    <name evidence="2" type="ORF">ACAOBT_LOCUS6573</name>
</gene>
<protein>
    <submittedName>
        <fullName evidence="2">Uncharacterized protein</fullName>
    </submittedName>
</protein>